<dbReference type="Gene3D" id="3.40.630.30">
    <property type="match status" value="1"/>
</dbReference>
<dbReference type="PROSITE" id="PS51186">
    <property type="entry name" value="GNAT"/>
    <property type="match status" value="1"/>
</dbReference>
<name>A0A8T9QA37_9BACT</name>
<evidence type="ECO:0000256" key="2">
    <source>
        <dbReference type="ARBA" id="ARBA00023315"/>
    </source>
</evidence>
<reference evidence="4" key="1">
    <citation type="submission" date="2022-04" db="EMBL/GenBank/DDBJ databases">
        <title>Hymenobacter sp. isolated from the air.</title>
        <authorList>
            <person name="Won M."/>
            <person name="Lee C.-M."/>
            <person name="Woen H.-Y."/>
            <person name="Kwon S.-W."/>
        </authorList>
    </citation>
    <scope>NUCLEOTIDE SEQUENCE</scope>
    <source>
        <strain evidence="4">5116S-3</strain>
    </source>
</reference>
<evidence type="ECO:0000313" key="5">
    <source>
        <dbReference type="Proteomes" id="UP000831796"/>
    </source>
</evidence>
<organism evidence="4 5">
    <name type="scientific">Hymenobacter cellulosilyticus</name>
    <dbReference type="NCBI Taxonomy" id="2932248"/>
    <lineage>
        <taxon>Bacteria</taxon>
        <taxon>Pseudomonadati</taxon>
        <taxon>Bacteroidota</taxon>
        <taxon>Cytophagia</taxon>
        <taxon>Cytophagales</taxon>
        <taxon>Hymenobacteraceae</taxon>
        <taxon>Hymenobacter</taxon>
    </lineage>
</organism>
<dbReference type="GO" id="GO:0016747">
    <property type="term" value="F:acyltransferase activity, transferring groups other than amino-acyl groups"/>
    <property type="evidence" value="ECO:0007669"/>
    <property type="project" value="InterPro"/>
</dbReference>
<dbReference type="AlphaFoldDB" id="A0A8T9QA37"/>
<protein>
    <submittedName>
        <fullName evidence="4">GNAT family N-acetyltransferase</fullName>
    </submittedName>
</protein>
<sequence>MAVPELEIRRITPAQTYPLRHAVLWPDKPLDYVKVENDAAGQHFGAFVQEELVSVISLFVTGPDARFRKFATAPEWQKQGIGSRLLQCIMEEARQQGAQELWCDARQDAAAFYQRFGMVGQGPVFYKGDIPYLRMSLQL</sequence>
<dbReference type="PANTHER" id="PTHR43420:SF12">
    <property type="entry name" value="N-ACETYLTRANSFERASE DOMAIN-CONTAINING PROTEIN"/>
    <property type="match status" value="1"/>
</dbReference>
<dbReference type="PANTHER" id="PTHR43420">
    <property type="entry name" value="ACETYLTRANSFERASE"/>
    <property type="match status" value="1"/>
</dbReference>
<feature type="domain" description="N-acetyltransferase" evidence="3">
    <location>
        <begin position="6"/>
        <end position="139"/>
    </location>
</feature>
<keyword evidence="1" id="KW-0808">Transferase</keyword>
<dbReference type="RefSeq" id="WP_244675766.1">
    <property type="nucleotide sequence ID" value="NZ_CP095046.1"/>
</dbReference>
<dbReference type="Pfam" id="PF13673">
    <property type="entry name" value="Acetyltransf_10"/>
    <property type="match status" value="1"/>
</dbReference>
<evidence type="ECO:0000313" key="4">
    <source>
        <dbReference type="EMBL" id="UOQ72379.1"/>
    </source>
</evidence>
<dbReference type="InterPro" id="IPR000182">
    <property type="entry name" value="GNAT_dom"/>
</dbReference>
<gene>
    <name evidence="4" type="ORF">MUN79_28220</name>
</gene>
<dbReference type="CDD" id="cd04301">
    <property type="entry name" value="NAT_SF"/>
    <property type="match status" value="1"/>
</dbReference>
<keyword evidence="5" id="KW-1185">Reference proteome</keyword>
<proteinExistence type="predicted"/>
<dbReference type="SUPFAM" id="SSF55729">
    <property type="entry name" value="Acyl-CoA N-acyltransferases (Nat)"/>
    <property type="match status" value="1"/>
</dbReference>
<dbReference type="InterPro" id="IPR050680">
    <property type="entry name" value="YpeA/RimI_acetyltransf"/>
</dbReference>
<evidence type="ECO:0000259" key="3">
    <source>
        <dbReference type="PROSITE" id="PS51186"/>
    </source>
</evidence>
<evidence type="ECO:0000256" key="1">
    <source>
        <dbReference type="ARBA" id="ARBA00022679"/>
    </source>
</evidence>
<dbReference type="KEGG" id="hcu:MUN79_28220"/>
<dbReference type="EMBL" id="CP095046">
    <property type="protein sequence ID" value="UOQ72379.1"/>
    <property type="molecule type" value="Genomic_DNA"/>
</dbReference>
<dbReference type="InterPro" id="IPR016181">
    <property type="entry name" value="Acyl_CoA_acyltransferase"/>
</dbReference>
<keyword evidence="2" id="KW-0012">Acyltransferase</keyword>
<dbReference type="Proteomes" id="UP000831796">
    <property type="component" value="Chromosome"/>
</dbReference>
<accession>A0A8T9QA37</accession>